<accession>A0A482Y508</accession>
<dbReference type="Proteomes" id="UP000291097">
    <property type="component" value="Unassembled WGS sequence"/>
</dbReference>
<evidence type="ECO:0000313" key="1">
    <source>
        <dbReference type="EMBL" id="RZV06041.1"/>
    </source>
</evidence>
<sequence length="65" mass="6857">MRGTEEFEPGGIMYTSLVIRAQSVPAAALLHGNGVFNSSDWFVVEYAAADSPALEELVASPVGTE</sequence>
<name>A0A482Y508_9EURY</name>
<evidence type="ECO:0000313" key="2">
    <source>
        <dbReference type="Proteomes" id="UP000291097"/>
    </source>
</evidence>
<proteinExistence type="predicted"/>
<comment type="caution">
    <text evidence="1">The sequence shown here is derived from an EMBL/GenBank/DDBJ whole genome shotgun (WGS) entry which is preliminary data.</text>
</comment>
<organism evidence="1 2">
    <name type="scientific">Natrinema hispanicum</name>
    <dbReference type="NCBI Taxonomy" id="392421"/>
    <lineage>
        <taxon>Archaea</taxon>
        <taxon>Methanobacteriati</taxon>
        <taxon>Methanobacteriota</taxon>
        <taxon>Stenosarchaea group</taxon>
        <taxon>Halobacteria</taxon>
        <taxon>Halobacteriales</taxon>
        <taxon>Natrialbaceae</taxon>
        <taxon>Natrinema</taxon>
    </lineage>
</organism>
<dbReference type="EMBL" id="SHMP01000009">
    <property type="protein sequence ID" value="RZV06041.1"/>
    <property type="molecule type" value="Genomic_DNA"/>
</dbReference>
<reference evidence="1 2" key="1">
    <citation type="submission" date="2019-02" db="EMBL/GenBank/DDBJ databases">
        <title>Genomic Encyclopedia of Archaeal and Bacterial Type Strains, Phase II (KMG-II): from individual species to whole genera.</title>
        <authorList>
            <person name="Goeker M."/>
        </authorList>
    </citation>
    <scope>NUCLEOTIDE SEQUENCE [LARGE SCALE GENOMIC DNA]</scope>
    <source>
        <strain evidence="1 2">DSM 18328</strain>
    </source>
</reference>
<dbReference type="AlphaFoldDB" id="A0A482Y508"/>
<gene>
    <name evidence="1" type="ORF">BDK88_3993</name>
</gene>
<protein>
    <submittedName>
        <fullName evidence="1">Uncharacterized protein</fullName>
    </submittedName>
</protein>